<reference evidence="7" key="1">
    <citation type="submission" date="2021-03" db="EMBL/GenBank/DDBJ databases">
        <authorList>
            <person name="So Y."/>
        </authorList>
    </citation>
    <scope>NUCLEOTIDE SEQUENCE</scope>
    <source>
        <strain evidence="7">SG15</strain>
    </source>
</reference>
<evidence type="ECO:0000256" key="2">
    <source>
        <dbReference type="ARBA" id="ARBA00012150"/>
    </source>
</evidence>
<dbReference type="InterPro" id="IPR017968">
    <property type="entry name" value="Acylphosphatase_CS"/>
</dbReference>
<evidence type="ECO:0000256" key="5">
    <source>
        <dbReference type="RuleBase" id="RU004168"/>
    </source>
</evidence>
<evidence type="ECO:0000256" key="3">
    <source>
        <dbReference type="ARBA" id="ARBA00047645"/>
    </source>
</evidence>
<evidence type="ECO:0000256" key="4">
    <source>
        <dbReference type="PROSITE-ProRule" id="PRU00520"/>
    </source>
</evidence>
<feature type="active site" evidence="4">
    <location>
        <position position="36"/>
    </location>
</feature>
<dbReference type="InterPro" id="IPR036046">
    <property type="entry name" value="Acylphosphatase-like_dom_sf"/>
</dbReference>
<dbReference type="SUPFAM" id="SSF54975">
    <property type="entry name" value="Acylphosphatase/BLUF domain-like"/>
    <property type="match status" value="1"/>
</dbReference>
<dbReference type="EMBL" id="JAGIZA010000002">
    <property type="protein sequence ID" value="MBP0491910.1"/>
    <property type="molecule type" value="Genomic_DNA"/>
</dbReference>
<dbReference type="AlphaFoldDB" id="A0A940MVU3"/>
<comment type="similarity">
    <text evidence="1 5">Belongs to the acylphosphatase family.</text>
</comment>
<dbReference type="InterPro" id="IPR020456">
    <property type="entry name" value="Acylphosphatase"/>
</dbReference>
<dbReference type="InterPro" id="IPR001792">
    <property type="entry name" value="Acylphosphatase-like_dom"/>
</dbReference>
<dbReference type="GO" id="GO:0003998">
    <property type="term" value="F:acylphosphatase activity"/>
    <property type="evidence" value="ECO:0007669"/>
    <property type="project" value="UniProtKB-EC"/>
</dbReference>
<dbReference type="Gene3D" id="3.30.70.100">
    <property type="match status" value="1"/>
</dbReference>
<keyword evidence="8" id="KW-1185">Reference proteome</keyword>
<dbReference type="PANTHER" id="PTHR47268:SF4">
    <property type="entry name" value="ACYLPHOSPHATASE"/>
    <property type="match status" value="1"/>
</dbReference>
<accession>A0A940MVU3</accession>
<dbReference type="RefSeq" id="WP_209370874.1">
    <property type="nucleotide sequence ID" value="NZ_JAGIZA010000002.1"/>
</dbReference>
<evidence type="ECO:0000256" key="1">
    <source>
        <dbReference type="ARBA" id="ARBA00005614"/>
    </source>
</evidence>
<evidence type="ECO:0000313" key="7">
    <source>
        <dbReference type="EMBL" id="MBP0491910.1"/>
    </source>
</evidence>
<dbReference type="PANTHER" id="PTHR47268">
    <property type="entry name" value="ACYLPHOSPHATASE"/>
    <property type="match status" value="1"/>
</dbReference>
<keyword evidence="4" id="KW-0378">Hydrolase</keyword>
<dbReference type="PROSITE" id="PS00151">
    <property type="entry name" value="ACYLPHOSPHATASE_2"/>
    <property type="match status" value="1"/>
</dbReference>
<evidence type="ECO:0000259" key="6">
    <source>
        <dbReference type="PROSITE" id="PS51160"/>
    </source>
</evidence>
<name>A0A940MVU3_9PROT</name>
<gene>
    <name evidence="7" type="ORF">J5Y10_03870</name>
</gene>
<dbReference type="Pfam" id="PF00708">
    <property type="entry name" value="Acylphosphatase"/>
    <property type="match status" value="1"/>
</dbReference>
<dbReference type="PROSITE" id="PS51160">
    <property type="entry name" value="ACYLPHOSPHATASE_3"/>
    <property type="match status" value="1"/>
</dbReference>
<feature type="active site" evidence="4">
    <location>
        <position position="18"/>
    </location>
</feature>
<organism evidence="7 8">
    <name type="scientific">Roseomonas indoligenes</name>
    <dbReference type="NCBI Taxonomy" id="2820811"/>
    <lineage>
        <taxon>Bacteria</taxon>
        <taxon>Pseudomonadati</taxon>
        <taxon>Pseudomonadota</taxon>
        <taxon>Alphaproteobacteria</taxon>
        <taxon>Acetobacterales</taxon>
        <taxon>Roseomonadaceae</taxon>
        <taxon>Roseomonas</taxon>
    </lineage>
</organism>
<sequence>MKARLLRIRGRVQGVGYRDWMVREAGAAGLSGWVRNRADGTVEALLAGEEDAVGSVLLAARRGPRGAYVEGIEESFAEPPDGPGFQRRPTL</sequence>
<dbReference type="EC" id="3.6.1.7" evidence="2 4"/>
<comment type="catalytic activity">
    <reaction evidence="3 4">
        <text>an acyl phosphate + H2O = a carboxylate + phosphate + H(+)</text>
        <dbReference type="Rhea" id="RHEA:14965"/>
        <dbReference type="ChEBI" id="CHEBI:15377"/>
        <dbReference type="ChEBI" id="CHEBI:15378"/>
        <dbReference type="ChEBI" id="CHEBI:29067"/>
        <dbReference type="ChEBI" id="CHEBI:43474"/>
        <dbReference type="ChEBI" id="CHEBI:59918"/>
        <dbReference type="EC" id="3.6.1.7"/>
    </reaction>
</comment>
<feature type="domain" description="Acylphosphatase-like" evidence="6">
    <location>
        <begin position="3"/>
        <end position="89"/>
    </location>
</feature>
<evidence type="ECO:0000313" key="8">
    <source>
        <dbReference type="Proteomes" id="UP000677537"/>
    </source>
</evidence>
<comment type="caution">
    <text evidence="7">The sequence shown here is derived from an EMBL/GenBank/DDBJ whole genome shotgun (WGS) entry which is preliminary data.</text>
</comment>
<dbReference type="Proteomes" id="UP000677537">
    <property type="component" value="Unassembled WGS sequence"/>
</dbReference>
<dbReference type="PRINTS" id="PR00112">
    <property type="entry name" value="ACYLPHPHTASE"/>
</dbReference>
<protein>
    <recommendedName>
        <fullName evidence="2 4">acylphosphatase</fullName>
        <ecNumber evidence="2 4">3.6.1.7</ecNumber>
    </recommendedName>
</protein>
<proteinExistence type="inferred from homology"/>